<dbReference type="GO" id="GO:0097149">
    <property type="term" value="C:centralspindlin complex"/>
    <property type="evidence" value="ECO:0007669"/>
    <property type="project" value="TreeGrafter"/>
</dbReference>
<dbReference type="GO" id="GO:0030496">
    <property type="term" value="C:midbody"/>
    <property type="evidence" value="ECO:0007669"/>
    <property type="project" value="TreeGrafter"/>
</dbReference>
<protein>
    <recommendedName>
        <fullName evidence="1">Rho-GAP domain-containing protein</fullName>
    </recommendedName>
</protein>
<dbReference type="PANTHER" id="PTHR46199">
    <property type="entry name" value="RAC GTPASE-ACTIVATING PROTEIN 1"/>
    <property type="match status" value="1"/>
</dbReference>
<dbReference type="Pfam" id="PF00620">
    <property type="entry name" value="RhoGAP"/>
    <property type="match status" value="1"/>
</dbReference>
<reference evidence="2 3" key="1">
    <citation type="submission" date="2019-06" db="EMBL/GenBank/DDBJ databases">
        <title>Draft genomes of female and male turbot (Scophthalmus maximus).</title>
        <authorList>
            <person name="Xu H."/>
            <person name="Xu X.-W."/>
            <person name="Shao C."/>
            <person name="Chen S."/>
        </authorList>
    </citation>
    <scope>NUCLEOTIDE SEQUENCE [LARGE SCALE GENOMIC DNA]</scope>
    <source>
        <strain evidence="2">Ysfricsl-2016a</strain>
        <tissue evidence="2">Blood</tissue>
    </source>
</reference>
<dbReference type="AlphaFoldDB" id="A0A6A4S3T6"/>
<sequence>MGPAVGVPVVKRGRTSNVSSELQERKTVEKVNGSIHLLSGTSYCDIHDVVPGGERLVKDLRDRFLQGKFPLMLSKVNDVHVLCGFLKDFLRKLKEPLITFRLHRTFMEVSGRLFQPLTSPELNSYYKTTSRVSVRGRIRNLGNALTNTGRVEPGRKFFTSPS</sequence>
<feature type="domain" description="Rho-GAP" evidence="1">
    <location>
        <begin position="1"/>
        <end position="162"/>
    </location>
</feature>
<dbReference type="GO" id="GO:0007266">
    <property type="term" value="P:Rho protein signal transduction"/>
    <property type="evidence" value="ECO:0007669"/>
    <property type="project" value="TreeGrafter"/>
</dbReference>
<dbReference type="Gene3D" id="1.10.555.10">
    <property type="entry name" value="Rho GTPase activation protein"/>
    <property type="match status" value="1"/>
</dbReference>
<evidence type="ECO:0000259" key="1">
    <source>
        <dbReference type="PROSITE" id="PS50238"/>
    </source>
</evidence>
<dbReference type="Proteomes" id="UP000438429">
    <property type="component" value="Unassembled WGS sequence"/>
</dbReference>
<dbReference type="SUPFAM" id="SSF48350">
    <property type="entry name" value="GTPase activation domain, GAP"/>
    <property type="match status" value="1"/>
</dbReference>
<accession>A0A6A4S3T6</accession>
<dbReference type="GO" id="GO:0000281">
    <property type="term" value="P:mitotic cytokinesis"/>
    <property type="evidence" value="ECO:0007669"/>
    <property type="project" value="TreeGrafter"/>
</dbReference>
<proteinExistence type="predicted"/>
<dbReference type="InterPro" id="IPR000198">
    <property type="entry name" value="RhoGAP_dom"/>
</dbReference>
<dbReference type="GO" id="GO:0032154">
    <property type="term" value="C:cleavage furrow"/>
    <property type="evidence" value="ECO:0007669"/>
    <property type="project" value="TreeGrafter"/>
</dbReference>
<organism evidence="2 3">
    <name type="scientific">Scophthalmus maximus</name>
    <name type="common">Turbot</name>
    <name type="synonym">Psetta maxima</name>
    <dbReference type="NCBI Taxonomy" id="52904"/>
    <lineage>
        <taxon>Eukaryota</taxon>
        <taxon>Metazoa</taxon>
        <taxon>Chordata</taxon>
        <taxon>Craniata</taxon>
        <taxon>Vertebrata</taxon>
        <taxon>Euteleostomi</taxon>
        <taxon>Actinopterygii</taxon>
        <taxon>Neopterygii</taxon>
        <taxon>Teleostei</taxon>
        <taxon>Neoteleostei</taxon>
        <taxon>Acanthomorphata</taxon>
        <taxon>Carangaria</taxon>
        <taxon>Pleuronectiformes</taxon>
        <taxon>Pleuronectoidei</taxon>
        <taxon>Scophthalmidae</taxon>
        <taxon>Scophthalmus</taxon>
    </lineage>
</organism>
<dbReference type="PANTHER" id="PTHR46199:SF2">
    <property type="entry name" value="RAC GTPASE-ACTIVATING PROTEIN 1"/>
    <property type="match status" value="1"/>
</dbReference>
<evidence type="ECO:0000313" key="3">
    <source>
        <dbReference type="Proteomes" id="UP000438429"/>
    </source>
</evidence>
<dbReference type="EMBL" id="VEVO01000020">
    <property type="protein sequence ID" value="KAF0025992.1"/>
    <property type="molecule type" value="Genomic_DNA"/>
</dbReference>
<dbReference type="GO" id="GO:0005096">
    <property type="term" value="F:GTPase activator activity"/>
    <property type="evidence" value="ECO:0007669"/>
    <property type="project" value="TreeGrafter"/>
</dbReference>
<dbReference type="GO" id="GO:0005634">
    <property type="term" value="C:nucleus"/>
    <property type="evidence" value="ECO:0007669"/>
    <property type="project" value="TreeGrafter"/>
</dbReference>
<dbReference type="PROSITE" id="PS50238">
    <property type="entry name" value="RHOGAP"/>
    <property type="match status" value="1"/>
</dbReference>
<dbReference type="InterPro" id="IPR008936">
    <property type="entry name" value="Rho_GTPase_activation_prot"/>
</dbReference>
<dbReference type="GO" id="GO:0051256">
    <property type="term" value="P:mitotic spindle midzone assembly"/>
    <property type="evidence" value="ECO:0007669"/>
    <property type="project" value="TreeGrafter"/>
</dbReference>
<evidence type="ECO:0000313" key="2">
    <source>
        <dbReference type="EMBL" id="KAF0025992.1"/>
    </source>
</evidence>
<gene>
    <name evidence="2" type="ORF">F2P81_022873</name>
</gene>
<name>A0A6A4S3T6_SCOMX</name>
<comment type="caution">
    <text evidence="2">The sequence shown here is derived from an EMBL/GenBank/DDBJ whole genome shotgun (WGS) entry which is preliminary data.</text>
</comment>
<dbReference type="GO" id="GO:0051233">
    <property type="term" value="C:spindle midzone"/>
    <property type="evidence" value="ECO:0007669"/>
    <property type="project" value="TreeGrafter"/>
</dbReference>